<name>A0A6N7ZH84_9MICO</name>
<dbReference type="PANTHER" id="PTHR35908">
    <property type="entry name" value="HYPOTHETICAL FUSION PROTEIN"/>
    <property type="match status" value="1"/>
</dbReference>
<proteinExistence type="predicted"/>
<dbReference type="InterPro" id="IPR029068">
    <property type="entry name" value="Glyas_Bleomycin-R_OHBP_Dase"/>
</dbReference>
<reference evidence="2 4" key="1">
    <citation type="submission" date="2019-11" db="EMBL/GenBank/DDBJ databases">
        <title>Cellulosimicrobium composti sp. nov. isolated from a compost.</title>
        <authorList>
            <person name="Yang Y."/>
        </authorList>
    </citation>
    <scope>NUCLEOTIDE SEQUENCE [LARGE SCALE GENOMIC DNA]</scope>
    <source>
        <strain evidence="2 4">BIT-GX5</strain>
    </source>
</reference>
<gene>
    <name evidence="2" type="ORF">GJV82_07465</name>
    <name evidence="3" type="ORF">GYH36_13780</name>
</gene>
<dbReference type="PANTHER" id="PTHR35908:SF1">
    <property type="entry name" value="CONSERVED PROTEIN"/>
    <property type="match status" value="1"/>
</dbReference>
<evidence type="ECO:0000313" key="2">
    <source>
        <dbReference type="EMBL" id="MTG88781.1"/>
    </source>
</evidence>
<dbReference type="EMBL" id="JAAFAN010000048">
    <property type="protein sequence ID" value="NDO90516.1"/>
    <property type="molecule type" value="Genomic_DNA"/>
</dbReference>
<evidence type="ECO:0000259" key="1">
    <source>
        <dbReference type="Pfam" id="PF18029"/>
    </source>
</evidence>
<dbReference type="EMBL" id="WMKA01000012">
    <property type="protein sequence ID" value="MTG88781.1"/>
    <property type="molecule type" value="Genomic_DNA"/>
</dbReference>
<comment type="caution">
    <text evidence="2">The sequence shown here is derived from an EMBL/GenBank/DDBJ whole genome shotgun (WGS) entry which is preliminary data.</text>
</comment>
<dbReference type="Proteomes" id="UP000471672">
    <property type="component" value="Unassembled WGS sequence"/>
</dbReference>
<dbReference type="SUPFAM" id="SSF54593">
    <property type="entry name" value="Glyoxalase/Bleomycin resistance protein/Dihydroxybiphenyl dioxygenase"/>
    <property type="match status" value="1"/>
</dbReference>
<organism evidence="2 4">
    <name type="scientific">Cellulosimicrobium composti</name>
    <dbReference type="NCBI Taxonomy" id="2672572"/>
    <lineage>
        <taxon>Bacteria</taxon>
        <taxon>Bacillati</taxon>
        <taxon>Actinomycetota</taxon>
        <taxon>Actinomycetes</taxon>
        <taxon>Micrococcales</taxon>
        <taxon>Promicromonosporaceae</taxon>
        <taxon>Cellulosimicrobium</taxon>
    </lineage>
</organism>
<reference evidence="3 5" key="3">
    <citation type="journal article" date="2021" name="Arch. Microbiol.">
        <title>Cellulosimicrobium fucosivorans sp. nov., isolated from San Elijo Lagoon, contains a fucose metabolic pathway linked to carotenoid production.</title>
        <authorList>
            <person name="Aviles F.A."/>
            <person name="Kyndt J.A."/>
        </authorList>
    </citation>
    <scope>NUCLEOTIDE SEQUENCE [LARGE SCALE GENOMIC DNA]</scope>
    <source>
        <strain evidence="3 5">SE3</strain>
    </source>
</reference>
<keyword evidence="5" id="KW-1185">Reference proteome</keyword>
<sequence length="116" mass="12691">MTMSVDVVTIDTTDVAVLSAWWAEQTGSRVRPGATTSFAMIDDASGVRIGFRYVADPTPGKNRAHLDLVTDDYEAESVRLQAAGATLVGRYVVDHYAWSTFTDPEGNEFCLSARRD</sequence>
<dbReference type="InterPro" id="IPR041581">
    <property type="entry name" value="Glyoxalase_6"/>
</dbReference>
<dbReference type="CDD" id="cd06587">
    <property type="entry name" value="VOC"/>
    <property type="match status" value="1"/>
</dbReference>
<evidence type="ECO:0000313" key="4">
    <source>
        <dbReference type="Proteomes" id="UP000440668"/>
    </source>
</evidence>
<accession>A0A6N7ZH84</accession>
<dbReference type="Gene3D" id="3.10.180.10">
    <property type="entry name" value="2,3-Dihydroxybiphenyl 1,2-Dioxygenase, domain 1"/>
    <property type="match status" value="1"/>
</dbReference>
<dbReference type="Pfam" id="PF18029">
    <property type="entry name" value="Glyoxalase_6"/>
    <property type="match status" value="1"/>
</dbReference>
<dbReference type="AlphaFoldDB" id="A0A6N7ZH84"/>
<protein>
    <submittedName>
        <fullName evidence="2">VOC family protein</fullName>
    </submittedName>
</protein>
<feature type="domain" description="Glyoxalase-like" evidence="1">
    <location>
        <begin position="8"/>
        <end position="111"/>
    </location>
</feature>
<evidence type="ECO:0000313" key="5">
    <source>
        <dbReference type="Proteomes" id="UP000471672"/>
    </source>
</evidence>
<evidence type="ECO:0000313" key="3">
    <source>
        <dbReference type="EMBL" id="NDO90516.1"/>
    </source>
</evidence>
<dbReference type="Proteomes" id="UP000440668">
    <property type="component" value="Unassembled WGS sequence"/>
</dbReference>
<reference evidence="3" key="2">
    <citation type="submission" date="2020-01" db="EMBL/GenBank/DDBJ databases">
        <authorList>
            <person name="Aviles F."/>
            <person name="Meyer T.E."/>
            <person name="Kyndt J.A."/>
        </authorList>
    </citation>
    <scope>NUCLEOTIDE SEQUENCE</scope>
    <source>
        <strain evidence="3">SE3</strain>
    </source>
</reference>